<dbReference type="InterPro" id="IPR036412">
    <property type="entry name" value="HAD-like_sf"/>
</dbReference>
<dbReference type="PANTHER" id="PTHR28181">
    <property type="entry name" value="UPF0655 PROTEIN YCR015C"/>
    <property type="match status" value="1"/>
</dbReference>
<dbReference type="RefSeq" id="WP_209976613.1">
    <property type="nucleotide sequence ID" value="NZ_JAGGLB010000028.1"/>
</dbReference>
<dbReference type="Pfam" id="PF12710">
    <property type="entry name" value="HAD"/>
    <property type="match status" value="1"/>
</dbReference>
<dbReference type="Gene3D" id="3.90.1470.20">
    <property type="match status" value="1"/>
</dbReference>
<dbReference type="SUPFAM" id="SSF56784">
    <property type="entry name" value="HAD-like"/>
    <property type="match status" value="1"/>
</dbReference>
<proteinExistence type="inferred from homology"/>
<sequence>MSARKPSVIFCDFDGTITLSDNIVAIMKHFDPPGWQGIVDQVLSKKVSVRKGVGDMFALLPSSLREEIVSYSIHNAVIRDGFSDFIDYCKLNDIKLLVTSGGIDFFVYPLLAPFDIKAENIYCNSSSFDGETIEILWPHPCDEHCHNECGMCKTTIIRSYDSEQYKRILIGDSVTDFAGAQLVETIFARSHLIGLCDELGLPFTPFETFFDIIDRLEQMNYND</sequence>
<evidence type="ECO:0000313" key="5">
    <source>
        <dbReference type="EMBL" id="MBP1994783.1"/>
    </source>
</evidence>
<evidence type="ECO:0000256" key="4">
    <source>
        <dbReference type="HAMAP-Rule" id="MF_01680"/>
    </source>
</evidence>
<reference evidence="5 6" key="1">
    <citation type="submission" date="2021-03" db="EMBL/GenBank/DDBJ databases">
        <title>Genomic Encyclopedia of Type Strains, Phase IV (KMG-IV): sequencing the most valuable type-strain genomes for metagenomic binning, comparative biology and taxonomic classification.</title>
        <authorList>
            <person name="Goeker M."/>
        </authorList>
    </citation>
    <scope>NUCLEOTIDE SEQUENCE [LARGE SCALE GENOMIC DNA]</scope>
    <source>
        <strain evidence="5 6">DSM 26048</strain>
    </source>
</reference>
<name>A0ABS4J4P9_9BACL</name>
<evidence type="ECO:0000256" key="1">
    <source>
        <dbReference type="ARBA" id="ARBA00022605"/>
    </source>
</evidence>
<protein>
    <recommendedName>
        <fullName evidence="4">2-hydroxy-3-keto-5-methylthiopentenyl-1-phosphate phosphatase</fullName>
        <shortName evidence="4">HK-MTPenyl-1-P phosphatase</shortName>
        <ecNumber evidence="4">3.1.3.87</ecNumber>
    </recommendedName>
</protein>
<dbReference type="HAMAP" id="MF_01680">
    <property type="entry name" value="Salvage_MtnX"/>
    <property type="match status" value="1"/>
</dbReference>
<dbReference type="EMBL" id="JAGGLB010000028">
    <property type="protein sequence ID" value="MBP1994783.1"/>
    <property type="molecule type" value="Genomic_DNA"/>
</dbReference>
<dbReference type="InterPro" id="IPR023214">
    <property type="entry name" value="HAD_sf"/>
</dbReference>
<comment type="caution">
    <text evidence="5">The sequence shown here is derived from an EMBL/GenBank/DDBJ whole genome shotgun (WGS) entry which is preliminary data.</text>
</comment>
<dbReference type="NCBIfam" id="TIGR01489">
    <property type="entry name" value="DKMTPPase-SF"/>
    <property type="match status" value="1"/>
</dbReference>
<dbReference type="NCBIfam" id="TIGR01488">
    <property type="entry name" value="HAD-SF-IB"/>
    <property type="match status" value="1"/>
</dbReference>
<keyword evidence="3 4" id="KW-0486">Methionine biosynthesis</keyword>
<dbReference type="Gene3D" id="3.40.50.1000">
    <property type="entry name" value="HAD superfamily/HAD-like"/>
    <property type="match status" value="1"/>
</dbReference>
<keyword evidence="6" id="KW-1185">Reference proteome</keyword>
<dbReference type="InterPro" id="IPR006384">
    <property type="entry name" value="HAD_hydro_PyrdxlP_Pase-like"/>
</dbReference>
<dbReference type="CDD" id="cd07524">
    <property type="entry name" value="HAD_Pase"/>
    <property type="match status" value="1"/>
</dbReference>
<dbReference type="InterPro" id="IPR050849">
    <property type="entry name" value="HAD-like_hydrolase_phosphatase"/>
</dbReference>
<evidence type="ECO:0000256" key="2">
    <source>
        <dbReference type="ARBA" id="ARBA00022801"/>
    </source>
</evidence>
<evidence type="ECO:0000256" key="3">
    <source>
        <dbReference type="ARBA" id="ARBA00023167"/>
    </source>
</evidence>
<dbReference type="InterPro" id="IPR017718">
    <property type="entry name" value="HAD-SF_hydro_IB_MtnX"/>
</dbReference>
<dbReference type="NCBIfam" id="NF007103">
    <property type="entry name" value="PRK09552.1"/>
    <property type="match status" value="1"/>
</dbReference>
<accession>A0ABS4J4P9</accession>
<dbReference type="PANTHER" id="PTHR28181:SF2">
    <property type="entry name" value="PHOSPHORIC MONOESTER HYDROLASE"/>
    <property type="match status" value="1"/>
</dbReference>
<organism evidence="5 6">
    <name type="scientific">Paenibacillus eucommiae</name>
    <dbReference type="NCBI Taxonomy" id="1355755"/>
    <lineage>
        <taxon>Bacteria</taxon>
        <taxon>Bacillati</taxon>
        <taxon>Bacillota</taxon>
        <taxon>Bacilli</taxon>
        <taxon>Bacillales</taxon>
        <taxon>Paenibacillaceae</taxon>
        <taxon>Paenibacillus</taxon>
    </lineage>
</organism>
<keyword evidence="2 4" id="KW-0378">Hydrolase</keyword>
<gene>
    <name evidence="4" type="primary">mtnX</name>
    <name evidence="5" type="ORF">J2Z66_006423</name>
</gene>
<comment type="catalytic activity">
    <reaction evidence="4">
        <text>2-hydroxy-5-methylsulfanyl-3-oxopent-1-enyl phosphate + H2O = 1,2-dihydroxy-5-(methylsulfanyl)pent-1-en-3-one + phosphate</text>
        <dbReference type="Rhea" id="RHEA:14481"/>
        <dbReference type="ChEBI" id="CHEBI:15377"/>
        <dbReference type="ChEBI" id="CHEBI:43474"/>
        <dbReference type="ChEBI" id="CHEBI:49252"/>
        <dbReference type="ChEBI" id="CHEBI:59505"/>
        <dbReference type="EC" id="3.1.3.87"/>
    </reaction>
</comment>
<evidence type="ECO:0000313" key="6">
    <source>
        <dbReference type="Proteomes" id="UP001519287"/>
    </source>
</evidence>
<keyword evidence="1 4" id="KW-0028">Amino-acid biosynthesis</keyword>
<dbReference type="GO" id="GO:0043716">
    <property type="term" value="F:2-hydroxy-3-keto-5-methylthiopentenyl-1-phosphate phosphatase activity"/>
    <property type="evidence" value="ECO:0007669"/>
    <property type="project" value="UniProtKB-EC"/>
</dbReference>
<dbReference type="EC" id="3.1.3.87" evidence="4"/>
<dbReference type="Proteomes" id="UP001519287">
    <property type="component" value="Unassembled WGS sequence"/>
</dbReference>
<comment type="similarity">
    <text evidence="4">Belongs to the HAD-like hydrolase superfamily. MtnX family.</text>
</comment>
<comment type="function">
    <text evidence="4">Dephosphorylates 2-hydroxy-3-keto-5-methylthiopentenyl-1-phosphate (HK-MTPenyl-1-P) yielding 1,2-dihydroxy-3-keto-5-methylthiopentene (DHK-MTPene).</text>
</comment>
<comment type="pathway">
    <text evidence="4">Amino-acid biosynthesis; L-methionine biosynthesis via salvage pathway; L-methionine from S-methyl-5-thio-alpha-D-ribose 1-phosphate: step 4/6.</text>
</comment>